<dbReference type="CDD" id="cd00154">
    <property type="entry name" value="Rab"/>
    <property type="match status" value="1"/>
</dbReference>
<comment type="caution">
    <text evidence="7">The sequence shown here is derived from an EMBL/GenBank/DDBJ whole genome shotgun (WGS) entry which is preliminary data.</text>
</comment>
<name>A0A8B6FI90_MYTGA</name>
<dbReference type="Pfam" id="PF00071">
    <property type="entry name" value="Ras"/>
    <property type="match status" value="1"/>
</dbReference>
<dbReference type="OrthoDB" id="9989112at2759"/>
<dbReference type="InterPro" id="IPR001806">
    <property type="entry name" value="Small_GTPase"/>
</dbReference>
<dbReference type="InterPro" id="IPR018247">
    <property type="entry name" value="EF_Hand_1_Ca_BS"/>
</dbReference>
<dbReference type="GO" id="GO:0005509">
    <property type="term" value="F:calcium ion binding"/>
    <property type="evidence" value="ECO:0007669"/>
    <property type="project" value="InterPro"/>
</dbReference>
<protein>
    <submittedName>
        <fullName evidence="7">Ras and EF-hand domain-containing protein</fullName>
    </submittedName>
</protein>
<feature type="domain" description="EF-hand" evidence="6">
    <location>
        <begin position="58"/>
        <end position="93"/>
    </location>
</feature>
<dbReference type="Gene3D" id="3.40.50.300">
    <property type="entry name" value="P-loop containing nucleotide triphosphate hydrolases"/>
    <property type="match status" value="1"/>
</dbReference>
<dbReference type="SMART" id="SM00176">
    <property type="entry name" value="RAN"/>
    <property type="match status" value="1"/>
</dbReference>
<keyword evidence="2" id="KW-0106">Calcium</keyword>
<evidence type="ECO:0000256" key="5">
    <source>
        <dbReference type="SAM" id="MobiDB-lite"/>
    </source>
</evidence>
<dbReference type="EMBL" id="UYJE01006785">
    <property type="protein sequence ID" value="VDI48953.1"/>
    <property type="molecule type" value="Genomic_DNA"/>
</dbReference>
<dbReference type="Gene3D" id="1.10.238.10">
    <property type="entry name" value="EF-hand"/>
    <property type="match status" value="1"/>
</dbReference>
<evidence type="ECO:0000259" key="6">
    <source>
        <dbReference type="PROSITE" id="PS50222"/>
    </source>
</evidence>
<dbReference type="FunFam" id="3.40.50.300:FF:001822">
    <property type="entry name" value="RAB family"/>
    <property type="match status" value="1"/>
</dbReference>
<dbReference type="Pfam" id="PF13499">
    <property type="entry name" value="EF-hand_7"/>
    <property type="match status" value="1"/>
</dbReference>
<feature type="region of interest" description="Disordered" evidence="5">
    <location>
        <begin position="387"/>
        <end position="413"/>
    </location>
</feature>
<dbReference type="SMART" id="SM00175">
    <property type="entry name" value="RAB"/>
    <property type="match status" value="1"/>
</dbReference>
<evidence type="ECO:0000313" key="7">
    <source>
        <dbReference type="EMBL" id="VDI48953.1"/>
    </source>
</evidence>
<feature type="compositionally biased region" description="Basic residues" evidence="5">
    <location>
        <begin position="471"/>
        <end position="486"/>
    </location>
</feature>
<feature type="coiled-coil region" evidence="4">
    <location>
        <begin position="200"/>
        <end position="281"/>
    </location>
</feature>
<dbReference type="PRINTS" id="PR00449">
    <property type="entry name" value="RASTRNSFRMNG"/>
</dbReference>
<dbReference type="PROSITE" id="PS50222">
    <property type="entry name" value="EF_HAND_2"/>
    <property type="match status" value="1"/>
</dbReference>
<dbReference type="SUPFAM" id="SSF47473">
    <property type="entry name" value="EF-hand"/>
    <property type="match status" value="1"/>
</dbReference>
<dbReference type="InterPro" id="IPR002048">
    <property type="entry name" value="EF_hand_dom"/>
</dbReference>
<dbReference type="SMART" id="SM00054">
    <property type="entry name" value="EFh"/>
    <property type="match status" value="2"/>
</dbReference>
<dbReference type="AlphaFoldDB" id="A0A8B6FI90"/>
<evidence type="ECO:0000256" key="2">
    <source>
        <dbReference type="ARBA" id="ARBA00022837"/>
    </source>
</evidence>
<dbReference type="GO" id="GO:0003924">
    <property type="term" value="F:GTPase activity"/>
    <property type="evidence" value="ECO:0007669"/>
    <property type="project" value="InterPro"/>
</dbReference>
<reference evidence="7" key="1">
    <citation type="submission" date="2018-11" db="EMBL/GenBank/DDBJ databases">
        <authorList>
            <person name="Alioto T."/>
            <person name="Alioto T."/>
        </authorList>
    </citation>
    <scope>NUCLEOTIDE SEQUENCE</scope>
</reference>
<keyword evidence="1" id="KW-0547">Nucleotide-binding</keyword>
<dbReference type="InterPro" id="IPR050227">
    <property type="entry name" value="Rab"/>
</dbReference>
<feature type="coiled-coil region" evidence="4">
    <location>
        <begin position="325"/>
        <end position="352"/>
    </location>
</feature>
<dbReference type="NCBIfam" id="TIGR00231">
    <property type="entry name" value="small_GTP"/>
    <property type="match status" value="1"/>
</dbReference>
<evidence type="ECO:0000313" key="8">
    <source>
        <dbReference type="Proteomes" id="UP000596742"/>
    </source>
</evidence>
<proteinExistence type="predicted"/>
<evidence type="ECO:0000256" key="1">
    <source>
        <dbReference type="ARBA" id="ARBA00022741"/>
    </source>
</evidence>
<evidence type="ECO:0000256" key="4">
    <source>
        <dbReference type="SAM" id="Coils"/>
    </source>
</evidence>
<sequence>MSSAYDDHLSKDGRGVSEEEVQELAKQKAHELFSVCDIEQKGFITKRDMQRLQNELPLLPDQLEAVFDSLDDDGNGYLTLEEFTEGFGSYLGINFMGDSTMEGDDTLENVYEGEERQEEEKQFTDMMENIGAKSLFDDENTIKNLWMKIRRDEPEMVGNFEEFLYKTSTDLRKKKADFDTLENALKSKSTAHDEEVRKLYEEMEYQIKKEKERILSEEQLKERNVRETLERDLEEKDKQLQELLNRHSEMEKKLETLNLVETETKQENEKLAKDKEELEDMLMKSQVGLEDSKMYIDQLRHQQKKEKQDRARSAIKLTESIALERESLVKQLDTLKDVNKRLRDDKDEAEIRRILEAEAGRSTPRKKELFKQGSILGDYFPTSRRKFESTAESIEESLDVDSGKEDGYSDDDIECDDDDLIEHNCANLNNNDVLYVDSDDKIKGSYYGHDSNIDQLKSSDEDEAGKTGSNKSRHKPKRKITSKKPGFHPISDFQGNDEALQGTRGQPVGADVETNEKGLESTVAMRQRIFKVVFVGDSGVGKSSFIHRFCNDNFNPTFSATIGVDFQVKSLNLGGQSIVLQLWDTAGQERFRSITKQYFRKADGVVIMYDVNSEATYTNVRNWMESVQEGVEEGTVVLLVGNKTDIAETEADRAVKTKDGNKLSVEYDGIFFETSAKMGNNVKESMEAMASILKEKEDKEIEKALHLDDSATKKKFCCG</sequence>
<dbReference type="Proteomes" id="UP000596742">
    <property type="component" value="Unassembled WGS sequence"/>
</dbReference>
<dbReference type="PROSITE" id="PS51417">
    <property type="entry name" value="ARF"/>
    <property type="match status" value="1"/>
</dbReference>
<keyword evidence="4" id="KW-0175">Coiled coil</keyword>
<gene>
    <name evidence="7" type="ORF">MGAL_10B015505</name>
</gene>
<dbReference type="PROSITE" id="PS51421">
    <property type="entry name" value="RAS"/>
    <property type="match status" value="1"/>
</dbReference>
<feature type="region of interest" description="Disordered" evidence="5">
    <location>
        <begin position="448"/>
        <end position="512"/>
    </location>
</feature>
<keyword evidence="8" id="KW-1185">Reference proteome</keyword>
<dbReference type="InterPro" id="IPR011992">
    <property type="entry name" value="EF-hand-dom_pair"/>
</dbReference>
<dbReference type="SMART" id="SM00173">
    <property type="entry name" value="RAS"/>
    <property type="match status" value="1"/>
</dbReference>
<dbReference type="PROSITE" id="PS00018">
    <property type="entry name" value="EF_HAND_1"/>
    <property type="match status" value="1"/>
</dbReference>
<dbReference type="SUPFAM" id="SSF52540">
    <property type="entry name" value="P-loop containing nucleoside triphosphate hydrolases"/>
    <property type="match status" value="1"/>
</dbReference>
<accession>A0A8B6FI90</accession>
<dbReference type="InterPro" id="IPR027417">
    <property type="entry name" value="P-loop_NTPase"/>
</dbReference>
<dbReference type="CDD" id="cd00051">
    <property type="entry name" value="EFh"/>
    <property type="match status" value="1"/>
</dbReference>
<dbReference type="PANTHER" id="PTHR47977">
    <property type="entry name" value="RAS-RELATED PROTEIN RAB"/>
    <property type="match status" value="1"/>
</dbReference>
<dbReference type="GO" id="GO:0005525">
    <property type="term" value="F:GTP binding"/>
    <property type="evidence" value="ECO:0007669"/>
    <property type="project" value="UniProtKB-KW"/>
</dbReference>
<keyword evidence="3" id="KW-0342">GTP-binding</keyword>
<dbReference type="PROSITE" id="PS51419">
    <property type="entry name" value="RAB"/>
    <property type="match status" value="1"/>
</dbReference>
<dbReference type="SMART" id="SM00174">
    <property type="entry name" value="RHO"/>
    <property type="match status" value="1"/>
</dbReference>
<dbReference type="InterPro" id="IPR005225">
    <property type="entry name" value="Small_GTP-bd"/>
</dbReference>
<feature type="region of interest" description="Disordered" evidence="5">
    <location>
        <begin position="1"/>
        <end position="22"/>
    </location>
</feature>
<evidence type="ECO:0000256" key="3">
    <source>
        <dbReference type="ARBA" id="ARBA00023134"/>
    </source>
</evidence>
<organism evidence="7 8">
    <name type="scientific">Mytilus galloprovincialis</name>
    <name type="common">Mediterranean mussel</name>
    <dbReference type="NCBI Taxonomy" id="29158"/>
    <lineage>
        <taxon>Eukaryota</taxon>
        <taxon>Metazoa</taxon>
        <taxon>Spiralia</taxon>
        <taxon>Lophotrochozoa</taxon>
        <taxon>Mollusca</taxon>
        <taxon>Bivalvia</taxon>
        <taxon>Autobranchia</taxon>
        <taxon>Pteriomorphia</taxon>
        <taxon>Mytilida</taxon>
        <taxon>Mytiloidea</taxon>
        <taxon>Mytilidae</taxon>
        <taxon>Mytilinae</taxon>
        <taxon>Mytilus</taxon>
    </lineage>
</organism>
<dbReference type="SMART" id="SM00177">
    <property type="entry name" value="ARF"/>
    <property type="match status" value="1"/>
</dbReference>